<evidence type="ECO:0000313" key="7">
    <source>
        <dbReference type="Ensembl" id="ENSCSAVP00000010081.1"/>
    </source>
</evidence>
<dbReference type="GeneTree" id="ENSGT00940000168922"/>
<evidence type="ECO:0000256" key="1">
    <source>
        <dbReference type="ARBA" id="ARBA00004141"/>
    </source>
</evidence>
<dbReference type="Proteomes" id="UP000007875">
    <property type="component" value="Unassembled WGS sequence"/>
</dbReference>
<dbReference type="OMA" id="FLNQATH"/>
<dbReference type="SUPFAM" id="SSF103481">
    <property type="entry name" value="Multidrug resistance efflux transporter EmrE"/>
    <property type="match status" value="1"/>
</dbReference>
<protein>
    <recommendedName>
        <fullName evidence="9">NIPA-like protein 2</fullName>
    </recommendedName>
</protein>
<proteinExistence type="inferred from homology"/>
<dbReference type="InParanoid" id="H2YXM0"/>
<dbReference type="eggNOG" id="KOG2922">
    <property type="taxonomic scope" value="Eukaryota"/>
</dbReference>
<dbReference type="Pfam" id="PF05653">
    <property type="entry name" value="Mg_trans_NIPA"/>
    <property type="match status" value="1"/>
</dbReference>
<feature type="transmembrane region" description="Helical" evidence="6">
    <location>
        <begin position="245"/>
        <end position="264"/>
    </location>
</feature>
<reference evidence="7" key="3">
    <citation type="submission" date="2025-09" db="UniProtKB">
        <authorList>
            <consortium name="Ensembl"/>
        </authorList>
    </citation>
    <scope>IDENTIFICATION</scope>
</reference>
<comment type="similarity">
    <text evidence="2">Belongs to the NIPA family.</text>
</comment>
<feature type="transmembrane region" description="Helical" evidence="6">
    <location>
        <begin position="113"/>
        <end position="132"/>
    </location>
</feature>
<sequence>MAGNATTVAMEVTTTAAQNLTWYTTLSGNGTNSTEIFSSKGLAHHVIGMTLAISGNLLISISLSVQKKAHNRLGHLSEAKYCKDKWWWLGMMLMVLGELGNFMAYGFAPASLVAPLGSVAVVANAVIAVVFLREPLTTSSMMGVTLVLMGSLTLISFSAKSRPVLTSNQIIEYLKAWTFILYIGIETVILVILLFFKYVRKNEHMIILLLLVGIIASVTVISAKAISTMISESIFQHKLQILNPVFWVCLVILPITTATQIRLLNRAMQLYDVSDVVPVNFMFFTVSAVLAGAIFYKEFHGVAFDRVFMFMFGCMLSFAGVYIIS</sequence>
<evidence type="ECO:0000313" key="8">
    <source>
        <dbReference type="Proteomes" id="UP000007875"/>
    </source>
</evidence>
<dbReference type="HOGENOM" id="CLU_012349_2_0_1"/>
<dbReference type="GO" id="GO:0015095">
    <property type="term" value="F:magnesium ion transmembrane transporter activity"/>
    <property type="evidence" value="ECO:0007669"/>
    <property type="project" value="InterPro"/>
</dbReference>
<feature type="transmembrane region" description="Helical" evidence="6">
    <location>
        <begin position="42"/>
        <end position="65"/>
    </location>
</feature>
<evidence type="ECO:0000256" key="3">
    <source>
        <dbReference type="ARBA" id="ARBA00022692"/>
    </source>
</evidence>
<dbReference type="PANTHER" id="PTHR12570">
    <property type="match status" value="1"/>
</dbReference>
<dbReference type="GO" id="GO:0016020">
    <property type="term" value="C:membrane"/>
    <property type="evidence" value="ECO:0007669"/>
    <property type="project" value="UniProtKB-SubCell"/>
</dbReference>
<reference evidence="8" key="1">
    <citation type="submission" date="2003-08" db="EMBL/GenBank/DDBJ databases">
        <authorList>
            <person name="Birren B."/>
            <person name="Nusbaum C."/>
            <person name="Abebe A."/>
            <person name="Abouelleil A."/>
            <person name="Adekoya E."/>
            <person name="Ait-zahra M."/>
            <person name="Allen N."/>
            <person name="Allen T."/>
            <person name="An P."/>
            <person name="Anderson M."/>
            <person name="Anderson S."/>
            <person name="Arachchi H."/>
            <person name="Armbruster J."/>
            <person name="Bachantsang P."/>
            <person name="Baldwin J."/>
            <person name="Barry A."/>
            <person name="Bayul T."/>
            <person name="Blitshsteyn B."/>
            <person name="Bloom T."/>
            <person name="Blye J."/>
            <person name="Boguslavskiy L."/>
            <person name="Borowsky M."/>
            <person name="Boukhgalter B."/>
            <person name="Brunache A."/>
            <person name="Butler J."/>
            <person name="Calixte N."/>
            <person name="Calvo S."/>
            <person name="Camarata J."/>
            <person name="Campo K."/>
            <person name="Chang J."/>
            <person name="Cheshatsang Y."/>
            <person name="Citroen M."/>
            <person name="Collymore A."/>
            <person name="Considine T."/>
            <person name="Cook A."/>
            <person name="Cooke P."/>
            <person name="Corum B."/>
            <person name="Cuomo C."/>
            <person name="David R."/>
            <person name="Dawoe T."/>
            <person name="Degray S."/>
            <person name="Dodge S."/>
            <person name="Dooley K."/>
            <person name="Dorje P."/>
            <person name="Dorjee K."/>
            <person name="Dorris L."/>
            <person name="Duffey N."/>
            <person name="Dupes A."/>
            <person name="Elkins T."/>
            <person name="Engels R."/>
            <person name="Erickson J."/>
            <person name="Farina A."/>
            <person name="Faro S."/>
            <person name="Ferreira P."/>
            <person name="Fischer H."/>
            <person name="Fitzgerald M."/>
            <person name="Foley K."/>
            <person name="Gage D."/>
            <person name="Galagan J."/>
            <person name="Gearin G."/>
            <person name="Gnerre S."/>
            <person name="Gnirke A."/>
            <person name="Goyette A."/>
            <person name="Graham J."/>
            <person name="Grandbois E."/>
            <person name="Gyaltsen K."/>
            <person name="Hafez N."/>
            <person name="Hagopian D."/>
            <person name="Hagos B."/>
            <person name="Hall J."/>
            <person name="Hatcher B."/>
            <person name="Heller A."/>
            <person name="Higgins H."/>
            <person name="Honan T."/>
            <person name="Horn A."/>
            <person name="Houde N."/>
            <person name="Hughes L."/>
            <person name="Hulme W."/>
            <person name="Husby E."/>
            <person name="Iliev I."/>
            <person name="Jaffe D."/>
            <person name="Jones C."/>
            <person name="Kamal M."/>
            <person name="Kamat A."/>
            <person name="Kamvysselis M."/>
            <person name="Karlsson E."/>
            <person name="Kells C."/>
            <person name="Kieu A."/>
            <person name="Kisner P."/>
            <person name="Kodira C."/>
            <person name="Kulbokas E."/>
            <person name="Labutti K."/>
            <person name="Lama D."/>
            <person name="Landers T."/>
            <person name="Leger J."/>
            <person name="Levine S."/>
            <person name="Lewis D."/>
            <person name="Lewis T."/>
            <person name="Lindblad-toh K."/>
            <person name="Liu X."/>
            <person name="Lokyitsang T."/>
            <person name="Lokyitsang Y."/>
            <person name="Lucien O."/>
            <person name="Lui A."/>
            <person name="Ma L.J."/>
            <person name="Mabbitt R."/>
            <person name="Macdonald J."/>
            <person name="Maclean C."/>
            <person name="Major J."/>
            <person name="Manning J."/>
            <person name="Marabella R."/>
            <person name="Maru K."/>
            <person name="Matthews C."/>
            <person name="Mauceli E."/>
            <person name="Mccarthy M."/>
            <person name="Mcdonough S."/>
            <person name="Mcghee T."/>
            <person name="Meldrim J."/>
            <person name="Meneus L."/>
            <person name="Mesirov J."/>
            <person name="Mihalev A."/>
            <person name="Mihova T."/>
            <person name="Mikkelsen T."/>
            <person name="Mlenga V."/>
            <person name="Moru K."/>
            <person name="Mozes J."/>
            <person name="Mulrain L."/>
            <person name="Munson G."/>
            <person name="Naylor J."/>
            <person name="Newes C."/>
            <person name="Nguyen C."/>
            <person name="Nguyen N."/>
            <person name="Nguyen T."/>
            <person name="Nicol R."/>
            <person name="Nielsen C."/>
            <person name="Nizzari M."/>
            <person name="Norbu C."/>
            <person name="Norbu N."/>
            <person name="O'donnell P."/>
            <person name="Okoawo O."/>
            <person name="O'leary S."/>
            <person name="Omotosho B."/>
            <person name="O'neill K."/>
            <person name="Osman S."/>
            <person name="Parker S."/>
            <person name="Perrin D."/>
            <person name="Phunkhang P."/>
            <person name="Piqani B."/>
            <person name="Purcell S."/>
            <person name="Rachupka T."/>
            <person name="Ramasamy U."/>
            <person name="Rameau R."/>
            <person name="Ray V."/>
            <person name="Raymond C."/>
            <person name="Retta R."/>
            <person name="Richardson S."/>
            <person name="Rise C."/>
            <person name="Rodriguez J."/>
            <person name="Rogers J."/>
            <person name="Rogov P."/>
            <person name="Rutman M."/>
            <person name="Schupbach R."/>
            <person name="Seaman C."/>
            <person name="Settipalli S."/>
            <person name="Sharpe T."/>
            <person name="Sheridan J."/>
            <person name="Sherpa N."/>
            <person name="Shi J."/>
            <person name="Smirnov S."/>
            <person name="Smith C."/>
            <person name="Sougnez C."/>
            <person name="Spencer B."/>
            <person name="Stalker J."/>
            <person name="Stange-thomann N."/>
            <person name="Stavropoulos S."/>
            <person name="Stetson K."/>
            <person name="Stone C."/>
            <person name="Stone S."/>
            <person name="Stubbs M."/>
            <person name="Talamas J."/>
            <person name="Tchuinga P."/>
            <person name="Tenzing P."/>
            <person name="Tesfaye S."/>
            <person name="Theodore J."/>
            <person name="Thoulutsang Y."/>
            <person name="Topham K."/>
            <person name="Towey S."/>
            <person name="Tsamla T."/>
            <person name="Tsomo N."/>
            <person name="Vallee D."/>
            <person name="Vassiliev H."/>
            <person name="Venkataraman V."/>
            <person name="Vinson J."/>
            <person name="Vo A."/>
            <person name="Wade C."/>
            <person name="Wang S."/>
            <person name="Wangchuk T."/>
            <person name="Wangdi T."/>
            <person name="Whittaker C."/>
            <person name="Wilkinson J."/>
            <person name="Wu Y."/>
            <person name="Wyman D."/>
            <person name="Yadav S."/>
            <person name="Yang S."/>
            <person name="Yang X."/>
            <person name="Yeager S."/>
            <person name="Yee E."/>
            <person name="Young G."/>
            <person name="Zainoun J."/>
            <person name="Zembeck L."/>
            <person name="Zimmer A."/>
            <person name="Zody M."/>
            <person name="Lander E."/>
        </authorList>
    </citation>
    <scope>NUCLEOTIDE SEQUENCE [LARGE SCALE GENOMIC DNA]</scope>
</reference>
<keyword evidence="4 6" id="KW-1133">Transmembrane helix</keyword>
<feature type="transmembrane region" description="Helical" evidence="6">
    <location>
        <begin position="179"/>
        <end position="199"/>
    </location>
</feature>
<accession>H2YXM0</accession>
<evidence type="ECO:0000256" key="2">
    <source>
        <dbReference type="ARBA" id="ARBA00007230"/>
    </source>
</evidence>
<feature type="transmembrane region" description="Helical" evidence="6">
    <location>
        <begin position="307"/>
        <end position="324"/>
    </location>
</feature>
<dbReference type="STRING" id="51511.ENSCSAVP00000010081"/>
<evidence type="ECO:0008006" key="9">
    <source>
        <dbReference type="Google" id="ProtNLM"/>
    </source>
</evidence>
<dbReference type="InterPro" id="IPR037185">
    <property type="entry name" value="EmrE-like"/>
</dbReference>
<evidence type="ECO:0000256" key="6">
    <source>
        <dbReference type="SAM" id="Phobius"/>
    </source>
</evidence>
<reference evidence="7" key="2">
    <citation type="submission" date="2025-08" db="UniProtKB">
        <authorList>
            <consortium name="Ensembl"/>
        </authorList>
    </citation>
    <scope>IDENTIFICATION</scope>
</reference>
<keyword evidence="3 6" id="KW-0812">Transmembrane</keyword>
<comment type="subcellular location">
    <subcellularLocation>
        <location evidence="1">Membrane</location>
        <topology evidence="1">Multi-pass membrane protein</topology>
    </subcellularLocation>
</comment>
<feature type="transmembrane region" description="Helical" evidence="6">
    <location>
        <begin position="139"/>
        <end position="159"/>
    </location>
</feature>
<dbReference type="InterPro" id="IPR008521">
    <property type="entry name" value="Mg_trans_NIPA"/>
</dbReference>
<feature type="transmembrane region" description="Helical" evidence="6">
    <location>
        <begin position="206"/>
        <end position="225"/>
    </location>
</feature>
<evidence type="ECO:0000256" key="4">
    <source>
        <dbReference type="ARBA" id="ARBA00022989"/>
    </source>
</evidence>
<feature type="transmembrane region" description="Helical" evidence="6">
    <location>
        <begin position="86"/>
        <end position="107"/>
    </location>
</feature>
<keyword evidence="5 6" id="KW-0472">Membrane</keyword>
<name>H2YXM0_CIOSA</name>
<dbReference type="PANTHER" id="PTHR12570:SF65">
    <property type="entry name" value="MAGNESIUM TRANSPORTER NIPA9-RELATED"/>
    <property type="match status" value="1"/>
</dbReference>
<keyword evidence="8" id="KW-1185">Reference proteome</keyword>
<evidence type="ECO:0000256" key="5">
    <source>
        <dbReference type="ARBA" id="ARBA00023136"/>
    </source>
</evidence>
<feature type="transmembrane region" description="Helical" evidence="6">
    <location>
        <begin position="276"/>
        <end position="295"/>
    </location>
</feature>
<dbReference type="Ensembl" id="ENSCSAVT00000010203.1">
    <property type="protein sequence ID" value="ENSCSAVP00000010081.1"/>
    <property type="gene ID" value="ENSCSAVG00000005946.1"/>
</dbReference>
<organism evidence="7 8">
    <name type="scientific">Ciona savignyi</name>
    <name type="common">Pacific transparent sea squirt</name>
    <dbReference type="NCBI Taxonomy" id="51511"/>
    <lineage>
        <taxon>Eukaryota</taxon>
        <taxon>Metazoa</taxon>
        <taxon>Chordata</taxon>
        <taxon>Tunicata</taxon>
        <taxon>Ascidiacea</taxon>
        <taxon>Phlebobranchia</taxon>
        <taxon>Cionidae</taxon>
        <taxon>Ciona</taxon>
    </lineage>
</organism>
<dbReference type="AlphaFoldDB" id="H2YXM0"/>